<evidence type="ECO:0000313" key="1">
    <source>
        <dbReference type="EMBL" id="TYJ58939.1"/>
    </source>
</evidence>
<protein>
    <submittedName>
        <fullName evidence="1">Uncharacterized protein</fullName>
    </submittedName>
</protein>
<organism evidence="1 2">
    <name type="scientific">Cryptococcus floricola</name>
    <dbReference type="NCBI Taxonomy" id="2591691"/>
    <lineage>
        <taxon>Eukaryota</taxon>
        <taxon>Fungi</taxon>
        <taxon>Dikarya</taxon>
        <taxon>Basidiomycota</taxon>
        <taxon>Agaricomycotina</taxon>
        <taxon>Tremellomycetes</taxon>
        <taxon>Tremellales</taxon>
        <taxon>Cryptococcaceae</taxon>
        <taxon>Cryptococcus</taxon>
    </lineage>
</organism>
<accession>A0A5D3B8D8</accession>
<keyword evidence="2" id="KW-1185">Reference proteome</keyword>
<sequence length="232" mass="26431">MASQQDDSSTQDSSLDQVIEVPYDDSQDVIYGPKNEYCYLSFAPDVTFSCYLNPSLRRLTALRASTVHPGSTRGSEAGNHIVSYFEGWRDTHESLLDPRMKRLTDDRSLPSRLATKKELMTFFREGATLCEEEGCCKSALEMSKGGFEKMVKGGVDWFEREMEEHGKEFNSVLDSFEDEERQDMKKFIAESLGEGWEDQISAFRKATDEGERVYFPVELAEKFTCLRVSSDP</sequence>
<proteinExistence type="predicted"/>
<name>A0A5D3B8D8_9TREE</name>
<dbReference type="Proteomes" id="UP000322245">
    <property type="component" value="Unassembled WGS sequence"/>
</dbReference>
<dbReference type="AlphaFoldDB" id="A0A5D3B8D8"/>
<comment type="caution">
    <text evidence="1">The sequence shown here is derived from an EMBL/GenBank/DDBJ whole genome shotgun (WGS) entry which is preliminary data.</text>
</comment>
<evidence type="ECO:0000313" key="2">
    <source>
        <dbReference type="Proteomes" id="UP000322245"/>
    </source>
</evidence>
<gene>
    <name evidence="1" type="ORF">B9479_000373</name>
</gene>
<reference evidence="1 2" key="1">
    <citation type="submission" date="2017-05" db="EMBL/GenBank/DDBJ databases">
        <title>The Genome Sequence of Tsuchiyaea wingfieldii DSM 27421.</title>
        <authorList>
            <person name="Cuomo C."/>
            <person name="Passer A."/>
            <person name="Billmyre B."/>
            <person name="Heitman J."/>
        </authorList>
    </citation>
    <scope>NUCLEOTIDE SEQUENCE [LARGE SCALE GENOMIC DNA]</scope>
    <source>
        <strain evidence="1 2">DSM 27421</strain>
    </source>
</reference>
<dbReference type="EMBL" id="NIDF01000002">
    <property type="protein sequence ID" value="TYJ58939.1"/>
    <property type="molecule type" value="Genomic_DNA"/>
</dbReference>